<evidence type="ECO:0008006" key="3">
    <source>
        <dbReference type="Google" id="ProtNLM"/>
    </source>
</evidence>
<accession>R9GYG6</accession>
<reference evidence="1 2" key="1">
    <citation type="journal article" date="2013" name="Genome Announc.">
        <title>Draft Genome Sequence of Arcticibacter svalbardensis Strain MN12-7T, a Member of the Family Sphingobacteriaceae Isolated from an Arctic Soil Sample.</title>
        <authorList>
            <person name="Shivaji S."/>
            <person name="Ara S."/>
            <person name="Prasad S."/>
            <person name="Manasa B.P."/>
            <person name="Begum Z."/>
            <person name="Singh A."/>
            <person name="Kumar Pinnaka A."/>
        </authorList>
    </citation>
    <scope>NUCLEOTIDE SEQUENCE [LARGE SCALE GENOMIC DNA]</scope>
    <source>
        <strain evidence="1 2">MN12-7</strain>
    </source>
</reference>
<evidence type="ECO:0000313" key="1">
    <source>
        <dbReference type="EMBL" id="EOR96673.1"/>
    </source>
</evidence>
<dbReference type="OrthoDB" id="9785549at2"/>
<protein>
    <recommendedName>
        <fullName evidence="3">PRC-barrel domain-containing protein</fullName>
    </recommendedName>
</protein>
<evidence type="ECO:0000313" key="2">
    <source>
        <dbReference type="Proteomes" id="UP000014174"/>
    </source>
</evidence>
<dbReference type="RefSeq" id="WP_016193353.1">
    <property type="nucleotide sequence ID" value="NZ_AQPN01000002.1"/>
</dbReference>
<dbReference type="STRING" id="1150600.ADIARSV_0096"/>
<sequence>METWQVVGIVVDTHNWFGGKKVNIPIVHIRKIEWSDSLVFLDINKADIDQSQLFEEDSYRHLPMLK</sequence>
<organism evidence="1 2">
    <name type="scientific">Arcticibacter svalbardensis MN12-7</name>
    <dbReference type="NCBI Taxonomy" id="1150600"/>
    <lineage>
        <taxon>Bacteria</taxon>
        <taxon>Pseudomonadati</taxon>
        <taxon>Bacteroidota</taxon>
        <taxon>Sphingobacteriia</taxon>
        <taxon>Sphingobacteriales</taxon>
        <taxon>Sphingobacteriaceae</taxon>
        <taxon>Arcticibacter</taxon>
    </lineage>
</organism>
<keyword evidence="2" id="KW-1185">Reference proteome</keyword>
<dbReference type="AlphaFoldDB" id="R9GYG6"/>
<proteinExistence type="predicted"/>
<dbReference type="Proteomes" id="UP000014174">
    <property type="component" value="Unassembled WGS sequence"/>
</dbReference>
<dbReference type="InterPro" id="IPR011033">
    <property type="entry name" value="PRC_barrel-like_sf"/>
</dbReference>
<gene>
    <name evidence="1" type="ORF">ADIARSV_0096</name>
</gene>
<comment type="caution">
    <text evidence="1">The sequence shown here is derived from an EMBL/GenBank/DDBJ whole genome shotgun (WGS) entry which is preliminary data.</text>
</comment>
<dbReference type="EMBL" id="AQPN01000002">
    <property type="protein sequence ID" value="EOR96673.1"/>
    <property type="molecule type" value="Genomic_DNA"/>
</dbReference>
<dbReference type="SUPFAM" id="SSF50346">
    <property type="entry name" value="PRC-barrel domain"/>
    <property type="match status" value="1"/>
</dbReference>
<name>R9GYG6_9SPHI</name>